<keyword evidence="7" id="KW-1185">Reference proteome</keyword>
<organism evidence="6 7">
    <name type="scientific">Aspergillus sclerotiicarbonarius (strain CBS 121057 / IBT 28362)</name>
    <dbReference type="NCBI Taxonomy" id="1448318"/>
    <lineage>
        <taxon>Eukaryota</taxon>
        <taxon>Fungi</taxon>
        <taxon>Dikarya</taxon>
        <taxon>Ascomycota</taxon>
        <taxon>Pezizomycotina</taxon>
        <taxon>Eurotiomycetes</taxon>
        <taxon>Eurotiomycetidae</taxon>
        <taxon>Eurotiales</taxon>
        <taxon>Aspergillaceae</taxon>
        <taxon>Aspergillus</taxon>
        <taxon>Aspergillus subgen. Circumdati</taxon>
    </lineage>
</organism>
<dbReference type="Proteomes" id="UP000248423">
    <property type="component" value="Unassembled WGS sequence"/>
</dbReference>
<evidence type="ECO:0000313" key="6">
    <source>
        <dbReference type="EMBL" id="PYI02608.1"/>
    </source>
</evidence>
<dbReference type="CDD" id="cd12148">
    <property type="entry name" value="fungal_TF_MHR"/>
    <property type="match status" value="1"/>
</dbReference>
<keyword evidence="3" id="KW-0804">Transcription</keyword>
<evidence type="ECO:0000256" key="5">
    <source>
        <dbReference type="SAM" id="MobiDB-lite"/>
    </source>
</evidence>
<dbReference type="VEuPathDB" id="FungiDB:BO78DRAFT_432729"/>
<proteinExistence type="predicted"/>
<accession>A0A319E7M6</accession>
<dbReference type="PANTHER" id="PTHR31001:SF90">
    <property type="entry name" value="CENTROMERE DNA-BINDING PROTEIN COMPLEX CBF3 SUBUNIT B"/>
    <property type="match status" value="1"/>
</dbReference>
<dbReference type="PANTHER" id="PTHR31001">
    <property type="entry name" value="UNCHARACTERIZED TRANSCRIPTIONAL REGULATORY PROTEIN"/>
    <property type="match status" value="1"/>
</dbReference>
<evidence type="ECO:0008006" key="8">
    <source>
        <dbReference type="Google" id="ProtNLM"/>
    </source>
</evidence>
<dbReference type="EMBL" id="KZ826392">
    <property type="protein sequence ID" value="PYI02608.1"/>
    <property type="molecule type" value="Genomic_DNA"/>
</dbReference>
<reference evidence="6 7" key="1">
    <citation type="submission" date="2018-02" db="EMBL/GenBank/DDBJ databases">
        <title>The genomes of Aspergillus section Nigri reveals drivers in fungal speciation.</title>
        <authorList>
            <consortium name="DOE Joint Genome Institute"/>
            <person name="Vesth T.C."/>
            <person name="Nybo J."/>
            <person name="Theobald S."/>
            <person name="Brandl J."/>
            <person name="Frisvad J.C."/>
            <person name="Nielsen K.F."/>
            <person name="Lyhne E.K."/>
            <person name="Kogle M.E."/>
            <person name="Kuo A."/>
            <person name="Riley R."/>
            <person name="Clum A."/>
            <person name="Nolan M."/>
            <person name="Lipzen A."/>
            <person name="Salamov A."/>
            <person name="Henrissat B."/>
            <person name="Wiebenga A."/>
            <person name="De vries R.P."/>
            <person name="Grigoriev I.V."/>
            <person name="Mortensen U.H."/>
            <person name="Andersen M.R."/>
            <person name="Baker S.E."/>
        </authorList>
    </citation>
    <scope>NUCLEOTIDE SEQUENCE [LARGE SCALE GENOMIC DNA]</scope>
    <source>
        <strain evidence="6 7">CBS 121057</strain>
    </source>
</reference>
<dbReference type="AlphaFoldDB" id="A0A319E7M6"/>
<evidence type="ECO:0000256" key="3">
    <source>
        <dbReference type="ARBA" id="ARBA00023163"/>
    </source>
</evidence>
<feature type="region of interest" description="Disordered" evidence="5">
    <location>
        <begin position="310"/>
        <end position="336"/>
    </location>
</feature>
<keyword evidence="4" id="KW-0539">Nucleus</keyword>
<evidence type="ECO:0000256" key="4">
    <source>
        <dbReference type="ARBA" id="ARBA00023242"/>
    </source>
</evidence>
<sequence length="382" mass="43695">MRIHCLDSPKAREKRRINGCDGVEIEVQRRIWWHMVSSDWYEFGSFFLGQMTHNLQADGLLRRPQEGTYIFQRRQTLVENSRNADDVFITAAGVAYDFPRSVPTTMSASIARIELAELCEEAVNRLPFNGMDNNERDYDAVLALDAKFQEYLRNLPVFFQLHAASIQQSPAICEERPYIAWQRLILHFSAHTRLCWLHRRSHLESAVQNCYEYSREAGLRSARMVLNVRRLMDDTGPLVSMNPCRVWSVMEHVFRAAVLASVVSLYPTAVDAAARQGEVWAACRLLEQSTLHVKGIPQVLQTLRATLQGRRSRPEMVTSRHVSPVTEDEGNNPSRVDEEGEMNWNQFWADFVEAAPQLDLEQWTSQLDDIDGMLGAQSLGSP</sequence>
<evidence type="ECO:0000256" key="1">
    <source>
        <dbReference type="ARBA" id="ARBA00004123"/>
    </source>
</evidence>
<evidence type="ECO:0000313" key="7">
    <source>
        <dbReference type="Proteomes" id="UP000248423"/>
    </source>
</evidence>
<dbReference type="STRING" id="1448318.A0A319E7M6"/>
<dbReference type="InterPro" id="IPR050613">
    <property type="entry name" value="Sec_Metabolite_Reg"/>
</dbReference>
<name>A0A319E7M6_ASPSB</name>
<dbReference type="GO" id="GO:0005634">
    <property type="term" value="C:nucleus"/>
    <property type="evidence" value="ECO:0007669"/>
    <property type="project" value="UniProtKB-SubCell"/>
</dbReference>
<gene>
    <name evidence="6" type="ORF">BO78DRAFT_432729</name>
</gene>
<keyword evidence="2" id="KW-0805">Transcription regulation</keyword>
<comment type="subcellular location">
    <subcellularLocation>
        <location evidence="1">Nucleus</location>
    </subcellularLocation>
</comment>
<evidence type="ECO:0000256" key="2">
    <source>
        <dbReference type="ARBA" id="ARBA00023015"/>
    </source>
</evidence>
<protein>
    <recommendedName>
        <fullName evidence="8">Transcription factor domain-containing protein</fullName>
    </recommendedName>
</protein>
<dbReference type="OrthoDB" id="3014581at2759"/>